<protein>
    <submittedName>
        <fullName evidence="5">Cell envelope biogenesis protein OmpA</fullName>
    </submittedName>
</protein>
<dbReference type="PANTHER" id="PTHR30570:SF1">
    <property type="entry name" value="PHOSPHATE-BINDING PROTEIN PSTS"/>
    <property type="match status" value="1"/>
</dbReference>
<proteinExistence type="predicted"/>
<dbReference type="Pfam" id="PF00691">
    <property type="entry name" value="OmpA"/>
    <property type="match status" value="1"/>
</dbReference>
<dbReference type="Gene3D" id="3.40.190.10">
    <property type="entry name" value="Periplasmic binding protein-like II"/>
    <property type="match status" value="2"/>
</dbReference>
<evidence type="ECO:0000256" key="1">
    <source>
        <dbReference type="ARBA" id="ARBA00022729"/>
    </source>
</evidence>
<sequence>MRSWRAAVTAALLLLATAAAAQDVTLRSPDGEVAVEGTLLGFDGRYYRVDTVYGELTVDSSGVLCEGPGCPGLEPFVAELRLSGAPAVTDVLIPALIEGFARRSGFALERTEVGPDRRRFALRAPEGERLARIHLRATTTNEAFADLLADEADIAIAVRAVRPEEAARAREAGLGDLTADGQRRVLALDALVPVVAPGHPVRAIAPAELLRVLSGDIRSWAALGGPDAPITLHLRAAGSGLAQVVADRLLAPADATLGADVVRHASDAALAEAVARDRLGLGLARFARMGNAQPLALTGPCGRALRAERRAIKMEDYPLPAPVFLYLPRRRLPEIARDFLAYMQSAPAQIVIRRAGFVDQAAEEVAIADQGARFANAIAAAGPEVPLSELQRLVATLRPMRRLTTSFRPGAVELDAQSRANVARLARALGAGRYDGRELLFVGFSDGQGPAQTNRRIAQRRADAVRAAIEAAVRDADLAQVELGTDAFGEAMPMACDDSAWGRQVNRRVEVWVR</sequence>
<dbReference type="CDD" id="cd07185">
    <property type="entry name" value="OmpA_C-like"/>
    <property type="match status" value="1"/>
</dbReference>
<keyword evidence="2" id="KW-0472">Membrane</keyword>
<feature type="chain" id="PRO_5017809850" evidence="3">
    <location>
        <begin position="22"/>
        <end position="514"/>
    </location>
</feature>
<dbReference type="Gene3D" id="3.30.1330.60">
    <property type="entry name" value="OmpA-like domain"/>
    <property type="match status" value="1"/>
</dbReference>
<dbReference type="InterPro" id="IPR050811">
    <property type="entry name" value="Phosphate_ABC_transporter"/>
</dbReference>
<evidence type="ECO:0000256" key="3">
    <source>
        <dbReference type="SAM" id="SignalP"/>
    </source>
</evidence>
<evidence type="ECO:0000259" key="4">
    <source>
        <dbReference type="PROSITE" id="PS51123"/>
    </source>
</evidence>
<dbReference type="Proteomes" id="UP000257131">
    <property type="component" value="Unassembled WGS sequence"/>
</dbReference>
<name>A0A3D9BWI1_9RHOB</name>
<reference evidence="5 6" key="1">
    <citation type="journal article" date="2017" name="Int. J. Syst. Evol. Microbiol.">
        <title>Rhodosalinus sediminis gen. nov., sp. nov., isolated from marine saltern.</title>
        <authorList>
            <person name="Guo L.Y."/>
            <person name="Ling S.K."/>
            <person name="Li C.M."/>
            <person name="Chen G.J."/>
            <person name="Du Z.J."/>
        </authorList>
    </citation>
    <scope>NUCLEOTIDE SEQUENCE [LARGE SCALE GENOMIC DNA]</scope>
    <source>
        <strain evidence="5 6">WDN1C137</strain>
    </source>
</reference>
<organism evidence="5 6">
    <name type="scientific">Rhodosalinus sediminis</name>
    <dbReference type="NCBI Taxonomy" id="1940533"/>
    <lineage>
        <taxon>Bacteria</taxon>
        <taxon>Pseudomonadati</taxon>
        <taxon>Pseudomonadota</taxon>
        <taxon>Alphaproteobacteria</taxon>
        <taxon>Rhodobacterales</taxon>
        <taxon>Paracoccaceae</taxon>
        <taxon>Rhodosalinus</taxon>
    </lineage>
</organism>
<gene>
    <name evidence="5" type="ORF">DRV84_06740</name>
</gene>
<dbReference type="PANTHER" id="PTHR30570">
    <property type="entry name" value="PERIPLASMIC PHOSPHATE BINDING COMPONENT OF PHOSPHATE ABC TRANSPORTER"/>
    <property type="match status" value="1"/>
</dbReference>
<evidence type="ECO:0000313" key="5">
    <source>
        <dbReference type="EMBL" id="REC57859.1"/>
    </source>
</evidence>
<dbReference type="InterPro" id="IPR006665">
    <property type="entry name" value="OmpA-like"/>
</dbReference>
<dbReference type="SUPFAM" id="SSF53850">
    <property type="entry name" value="Periplasmic binding protein-like II"/>
    <property type="match status" value="1"/>
</dbReference>
<dbReference type="RefSeq" id="WP_115979115.1">
    <property type="nucleotide sequence ID" value="NZ_QOHR01000005.1"/>
</dbReference>
<dbReference type="OrthoDB" id="9790048at2"/>
<keyword evidence="6" id="KW-1185">Reference proteome</keyword>
<comment type="caution">
    <text evidence="5">The sequence shown here is derived from an EMBL/GenBank/DDBJ whole genome shotgun (WGS) entry which is preliminary data.</text>
</comment>
<evidence type="ECO:0000313" key="6">
    <source>
        <dbReference type="Proteomes" id="UP000257131"/>
    </source>
</evidence>
<dbReference type="PROSITE" id="PS51123">
    <property type="entry name" value="OMPA_2"/>
    <property type="match status" value="1"/>
</dbReference>
<feature type="domain" description="OmpA-like" evidence="4">
    <location>
        <begin position="394"/>
        <end position="514"/>
    </location>
</feature>
<accession>A0A3D9BWI1</accession>
<dbReference type="SUPFAM" id="SSF103088">
    <property type="entry name" value="OmpA-like"/>
    <property type="match status" value="1"/>
</dbReference>
<dbReference type="GO" id="GO:0016020">
    <property type="term" value="C:membrane"/>
    <property type="evidence" value="ECO:0007669"/>
    <property type="project" value="UniProtKB-UniRule"/>
</dbReference>
<keyword evidence="1 3" id="KW-0732">Signal</keyword>
<dbReference type="AlphaFoldDB" id="A0A3D9BWI1"/>
<dbReference type="InterPro" id="IPR024370">
    <property type="entry name" value="PBP_domain"/>
</dbReference>
<dbReference type="EMBL" id="QOHR01000005">
    <property type="protein sequence ID" value="REC57859.1"/>
    <property type="molecule type" value="Genomic_DNA"/>
</dbReference>
<feature type="signal peptide" evidence="3">
    <location>
        <begin position="1"/>
        <end position="21"/>
    </location>
</feature>
<dbReference type="Pfam" id="PF12849">
    <property type="entry name" value="PBP_like_2"/>
    <property type="match status" value="1"/>
</dbReference>
<dbReference type="InterPro" id="IPR036737">
    <property type="entry name" value="OmpA-like_sf"/>
</dbReference>
<evidence type="ECO:0000256" key="2">
    <source>
        <dbReference type="PROSITE-ProRule" id="PRU00473"/>
    </source>
</evidence>